<accession>A0A919P3I1</accession>
<dbReference type="AlphaFoldDB" id="A0A919P3I1"/>
<reference evidence="2" key="1">
    <citation type="submission" date="2021-01" db="EMBL/GenBank/DDBJ databases">
        <title>Whole genome shotgun sequence of Cellulomonas chitinilytica NBRC 110799.</title>
        <authorList>
            <person name="Komaki H."/>
            <person name="Tamura T."/>
        </authorList>
    </citation>
    <scope>NUCLEOTIDE SEQUENCE</scope>
    <source>
        <strain evidence="2">NBRC 110799</strain>
    </source>
</reference>
<dbReference type="PROSITE" id="PS50987">
    <property type="entry name" value="HTH_ARSR_2"/>
    <property type="match status" value="1"/>
</dbReference>
<organism evidence="2 3">
    <name type="scientific">Cellulomonas chitinilytica</name>
    <dbReference type="NCBI Taxonomy" id="398759"/>
    <lineage>
        <taxon>Bacteria</taxon>
        <taxon>Bacillati</taxon>
        <taxon>Actinomycetota</taxon>
        <taxon>Actinomycetes</taxon>
        <taxon>Micrococcales</taxon>
        <taxon>Cellulomonadaceae</taxon>
        <taxon>Cellulomonas</taxon>
    </lineage>
</organism>
<feature type="domain" description="HTH arsR-type" evidence="1">
    <location>
        <begin position="1"/>
        <end position="93"/>
    </location>
</feature>
<sequence length="120" mass="13762">MTDRDLLSTVFAALADPTRRAILTHLAQGPTTVGQIAEPFAMSRPAISQHLRVLEAAGLIERTVTAQWRTCTLRTEPLDEIASWVDRHRRYWDERFDLLEDRLRAGRDAPTTPRPQEENR</sequence>
<dbReference type="PANTHER" id="PTHR38600">
    <property type="entry name" value="TRANSCRIPTIONAL REGULATORY PROTEIN"/>
    <property type="match status" value="1"/>
</dbReference>
<dbReference type="PANTHER" id="PTHR38600:SF2">
    <property type="entry name" value="SLL0088 PROTEIN"/>
    <property type="match status" value="1"/>
</dbReference>
<evidence type="ECO:0000313" key="2">
    <source>
        <dbReference type="EMBL" id="GIG22751.1"/>
    </source>
</evidence>
<proteinExistence type="predicted"/>
<dbReference type="Gene3D" id="1.10.10.10">
    <property type="entry name" value="Winged helix-like DNA-binding domain superfamily/Winged helix DNA-binding domain"/>
    <property type="match status" value="1"/>
</dbReference>
<comment type="caution">
    <text evidence="2">The sequence shown here is derived from an EMBL/GenBank/DDBJ whole genome shotgun (WGS) entry which is preliminary data.</text>
</comment>
<dbReference type="Proteomes" id="UP000632740">
    <property type="component" value="Unassembled WGS sequence"/>
</dbReference>
<dbReference type="SMART" id="SM00418">
    <property type="entry name" value="HTH_ARSR"/>
    <property type="match status" value="1"/>
</dbReference>
<protein>
    <submittedName>
        <fullName evidence="2">Transcriptional regulator</fullName>
    </submittedName>
</protein>
<dbReference type="Pfam" id="PF01022">
    <property type="entry name" value="HTH_5"/>
    <property type="match status" value="1"/>
</dbReference>
<gene>
    <name evidence="2" type="ORF">Cch01nite_34750</name>
</gene>
<dbReference type="PRINTS" id="PR00778">
    <property type="entry name" value="HTHARSR"/>
</dbReference>
<dbReference type="EMBL" id="BONK01000013">
    <property type="protein sequence ID" value="GIG22751.1"/>
    <property type="molecule type" value="Genomic_DNA"/>
</dbReference>
<evidence type="ECO:0000259" key="1">
    <source>
        <dbReference type="PROSITE" id="PS50987"/>
    </source>
</evidence>
<keyword evidence="3" id="KW-1185">Reference proteome</keyword>
<evidence type="ECO:0000313" key="3">
    <source>
        <dbReference type="Proteomes" id="UP000632740"/>
    </source>
</evidence>
<dbReference type="SUPFAM" id="SSF46785">
    <property type="entry name" value="Winged helix' DNA-binding domain"/>
    <property type="match status" value="1"/>
</dbReference>
<name>A0A919P3I1_9CELL</name>
<dbReference type="NCBIfam" id="NF033788">
    <property type="entry name" value="HTH_metalloreg"/>
    <property type="match status" value="1"/>
</dbReference>
<dbReference type="InterPro" id="IPR011991">
    <property type="entry name" value="ArsR-like_HTH"/>
</dbReference>
<dbReference type="InterPro" id="IPR036388">
    <property type="entry name" value="WH-like_DNA-bd_sf"/>
</dbReference>
<dbReference type="InterPro" id="IPR001845">
    <property type="entry name" value="HTH_ArsR_DNA-bd_dom"/>
</dbReference>
<dbReference type="CDD" id="cd00090">
    <property type="entry name" value="HTH_ARSR"/>
    <property type="match status" value="1"/>
</dbReference>
<dbReference type="RefSeq" id="WP_203757768.1">
    <property type="nucleotide sequence ID" value="NZ_BONK01000013.1"/>
</dbReference>
<dbReference type="InterPro" id="IPR036390">
    <property type="entry name" value="WH_DNA-bd_sf"/>
</dbReference>
<dbReference type="GO" id="GO:0003700">
    <property type="term" value="F:DNA-binding transcription factor activity"/>
    <property type="evidence" value="ECO:0007669"/>
    <property type="project" value="InterPro"/>
</dbReference>